<sequence>MTEIELSPIALNVEASGWTTKDINPELLLPTVGAYSALQPTSLIGYSNDSVGGVFVRMRSKRYPEAGGNEIFRIVDNRVVTEVTDLCSGSNLGCNISNWVSTSSGAVFCRDIGGSEAPDLWEGLLTISDNGASKWKFFPLISNESTKIKVSSVKVSNDELTMVFTWNKRNPQFADLYTWKRTVKSSSWRETNPVLVYESSGYTSPAGFTSDGNRLIIFEVISSSEQKLFFADIHQDGTISELQRFNLPEIDSEKQYTFNGLSNSKSNPSILYLSTNAYSDMQALVQVNLIDSTVKHITTPNLSANHTSAIYPITWEVSGCYVVGEKVLFSANEDGKDVLYIFDSTSETVKPVIKTPIGVLEGISIDKKSQKISIVYDSPSHPSQLYEFDIETLSFKPYQVGVSKIDSENDGTVEPELIRYASFDGTSISAFLYLPPKEKISSSMPVLLYIHGGPSSQYQPRYLPGNHPLSLRYLTDEMGIACIAPNIRGSSGYGTAFMEADDRLKREDALKDIESLVDWVKTQAHFDSSRIGIMGRSYGGWAVLAAVMYFPTLFKCGLATCGISNYLTFFENTGPWRAEHRRKEYGDERIPEERKFLIKISPALHPESIKVPMYLGIGENDTRVPLGEAIQMTNVIRKQGGDVWLFIGKKEGHVFTQKSVKDYHAIAQVAFLAKFLL</sequence>
<evidence type="ECO:0000259" key="8">
    <source>
        <dbReference type="Pfam" id="PF02897"/>
    </source>
</evidence>
<dbReference type="Pfam" id="PF00326">
    <property type="entry name" value="Peptidase_S9"/>
    <property type="match status" value="1"/>
</dbReference>
<proteinExistence type="inferred from homology"/>
<dbReference type="InterPro" id="IPR029058">
    <property type="entry name" value="AB_hydrolase_fold"/>
</dbReference>
<evidence type="ECO:0000259" key="7">
    <source>
        <dbReference type="Pfam" id="PF00326"/>
    </source>
</evidence>
<dbReference type="InterPro" id="IPR001375">
    <property type="entry name" value="Peptidase_S9_cat"/>
</dbReference>
<evidence type="ECO:0000256" key="1">
    <source>
        <dbReference type="ARBA" id="ARBA00005228"/>
    </source>
</evidence>
<dbReference type="EMBL" id="JADGJH010001511">
    <property type="protein sequence ID" value="KAJ3112726.1"/>
    <property type="molecule type" value="Genomic_DNA"/>
</dbReference>
<comment type="caution">
    <text evidence="9">The sequence shown here is derived from an EMBL/GenBank/DDBJ whole genome shotgun (WGS) entry which is preliminary data.</text>
</comment>
<dbReference type="PRINTS" id="PR00862">
    <property type="entry name" value="PROLIGOPTASE"/>
</dbReference>
<evidence type="ECO:0000256" key="5">
    <source>
        <dbReference type="ARBA" id="ARBA00022825"/>
    </source>
</evidence>
<keyword evidence="10" id="KW-1185">Reference proteome</keyword>
<evidence type="ECO:0000256" key="4">
    <source>
        <dbReference type="ARBA" id="ARBA00022801"/>
    </source>
</evidence>
<dbReference type="PANTHER" id="PTHR42776:SF27">
    <property type="entry name" value="DIPEPTIDYL PEPTIDASE FAMILY MEMBER 6"/>
    <property type="match status" value="1"/>
</dbReference>
<dbReference type="AlphaFoldDB" id="A0AAD5XE03"/>
<dbReference type="InterPro" id="IPR023302">
    <property type="entry name" value="Pept_S9A_N"/>
</dbReference>
<protein>
    <recommendedName>
        <fullName evidence="6">Prolyl endopeptidase</fullName>
        <ecNumber evidence="6">3.4.21.-</ecNumber>
    </recommendedName>
</protein>
<keyword evidence="5 6" id="KW-0720">Serine protease</keyword>
<reference evidence="9" key="1">
    <citation type="submission" date="2020-05" db="EMBL/GenBank/DDBJ databases">
        <title>Phylogenomic resolution of chytrid fungi.</title>
        <authorList>
            <person name="Stajich J.E."/>
            <person name="Amses K."/>
            <person name="Simmons R."/>
            <person name="Seto K."/>
            <person name="Myers J."/>
            <person name="Bonds A."/>
            <person name="Quandt C.A."/>
            <person name="Barry K."/>
            <person name="Liu P."/>
            <person name="Grigoriev I."/>
            <person name="Longcore J.E."/>
            <person name="James T.Y."/>
        </authorList>
    </citation>
    <scope>NUCLEOTIDE SEQUENCE</scope>
    <source>
        <strain evidence="9">JEL0513</strain>
    </source>
</reference>
<name>A0AAD5XE03_9FUNG</name>
<comment type="similarity">
    <text evidence="2">Belongs to the peptidase S9C family.</text>
</comment>
<evidence type="ECO:0000256" key="6">
    <source>
        <dbReference type="RuleBase" id="RU368024"/>
    </source>
</evidence>
<keyword evidence="3 6" id="KW-0645">Protease</keyword>
<evidence type="ECO:0000313" key="9">
    <source>
        <dbReference type="EMBL" id="KAJ3112726.1"/>
    </source>
</evidence>
<evidence type="ECO:0000256" key="3">
    <source>
        <dbReference type="ARBA" id="ARBA00022670"/>
    </source>
</evidence>
<evidence type="ECO:0000313" key="10">
    <source>
        <dbReference type="Proteomes" id="UP001211907"/>
    </source>
</evidence>
<dbReference type="GO" id="GO:0006508">
    <property type="term" value="P:proteolysis"/>
    <property type="evidence" value="ECO:0007669"/>
    <property type="project" value="UniProtKB-KW"/>
</dbReference>
<dbReference type="Gene3D" id="2.130.10.120">
    <property type="entry name" value="Prolyl oligopeptidase, N-terminal domain"/>
    <property type="match status" value="1"/>
</dbReference>
<dbReference type="SUPFAM" id="SSF53474">
    <property type="entry name" value="alpha/beta-Hydrolases"/>
    <property type="match status" value="1"/>
</dbReference>
<dbReference type="Pfam" id="PF02897">
    <property type="entry name" value="Peptidase_S9_N"/>
    <property type="match status" value="1"/>
</dbReference>
<dbReference type="InterPro" id="IPR002470">
    <property type="entry name" value="Peptidase_S9A"/>
</dbReference>
<keyword evidence="4 6" id="KW-0378">Hydrolase</keyword>
<gene>
    <name evidence="9" type="ORF">HK100_002232</name>
</gene>
<comment type="similarity">
    <text evidence="1 6">Belongs to the peptidase S9A family.</text>
</comment>
<dbReference type="GO" id="GO:0004252">
    <property type="term" value="F:serine-type endopeptidase activity"/>
    <property type="evidence" value="ECO:0007669"/>
    <property type="project" value="UniProtKB-UniRule"/>
</dbReference>
<dbReference type="Gene3D" id="3.40.50.1820">
    <property type="entry name" value="alpha/beta hydrolase"/>
    <property type="match status" value="1"/>
</dbReference>
<dbReference type="SUPFAM" id="SSF50993">
    <property type="entry name" value="Peptidase/esterase 'gauge' domain"/>
    <property type="match status" value="1"/>
</dbReference>
<dbReference type="PANTHER" id="PTHR42776">
    <property type="entry name" value="SERINE PEPTIDASE S9 FAMILY MEMBER"/>
    <property type="match status" value="1"/>
</dbReference>
<feature type="domain" description="Peptidase S9A N-terminal" evidence="8">
    <location>
        <begin position="205"/>
        <end position="398"/>
    </location>
</feature>
<dbReference type="EC" id="3.4.21.-" evidence="6"/>
<evidence type="ECO:0000256" key="2">
    <source>
        <dbReference type="ARBA" id="ARBA00010040"/>
    </source>
</evidence>
<organism evidence="9 10">
    <name type="scientific">Physocladia obscura</name>
    <dbReference type="NCBI Taxonomy" id="109957"/>
    <lineage>
        <taxon>Eukaryota</taxon>
        <taxon>Fungi</taxon>
        <taxon>Fungi incertae sedis</taxon>
        <taxon>Chytridiomycota</taxon>
        <taxon>Chytridiomycota incertae sedis</taxon>
        <taxon>Chytridiomycetes</taxon>
        <taxon>Chytridiales</taxon>
        <taxon>Chytriomycetaceae</taxon>
        <taxon>Physocladia</taxon>
    </lineage>
</organism>
<dbReference type="Proteomes" id="UP001211907">
    <property type="component" value="Unassembled WGS sequence"/>
</dbReference>
<feature type="domain" description="Peptidase S9 prolyl oligopeptidase catalytic" evidence="7">
    <location>
        <begin position="473"/>
        <end position="674"/>
    </location>
</feature>
<accession>A0AAD5XE03</accession>